<dbReference type="UniPathway" id="UPA00028">
    <property type="reaction ID" value="UER00004"/>
</dbReference>
<evidence type="ECO:0000256" key="8">
    <source>
        <dbReference type="ARBA" id="ARBA00048793"/>
    </source>
</evidence>
<evidence type="ECO:0000259" key="10">
    <source>
        <dbReference type="Pfam" id="PF02558"/>
    </source>
</evidence>
<dbReference type="Pfam" id="PF02558">
    <property type="entry name" value="ApbA"/>
    <property type="match status" value="1"/>
</dbReference>
<dbReference type="NCBIfam" id="TIGR00745">
    <property type="entry name" value="apbA_panE"/>
    <property type="match status" value="1"/>
</dbReference>
<dbReference type="Gene3D" id="3.40.50.720">
    <property type="entry name" value="NAD(P)-binding Rossmann-like Domain"/>
    <property type="match status" value="1"/>
</dbReference>
<keyword evidence="5 9" id="KW-0521">NADP</keyword>
<evidence type="ECO:0000256" key="6">
    <source>
        <dbReference type="ARBA" id="ARBA00023002"/>
    </source>
</evidence>
<proteinExistence type="inferred from homology"/>
<dbReference type="Pfam" id="PF08546">
    <property type="entry name" value="ApbA_C"/>
    <property type="match status" value="1"/>
</dbReference>
<dbReference type="InterPro" id="IPR050838">
    <property type="entry name" value="Ketopantoate_reductase"/>
</dbReference>
<dbReference type="GO" id="GO:0008677">
    <property type="term" value="F:2-dehydropantoate 2-reductase activity"/>
    <property type="evidence" value="ECO:0007669"/>
    <property type="project" value="UniProtKB-EC"/>
</dbReference>
<dbReference type="PANTHER" id="PTHR43765">
    <property type="entry name" value="2-DEHYDROPANTOATE 2-REDUCTASE-RELATED"/>
    <property type="match status" value="1"/>
</dbReference>
<comment type="similarity">
    <text evidence="2 9">Belongs to the ketopantoate reductase family.</text>
</comment>
<dbReference type="Proteomes" id="UP000229641">
    <property type="component" value="Unassembled WGS sequence"/>
</dbReference>
<comment type="pathway">
    <text evidence="1 9">Cofactor biosynthesis; (R)-pantothenate biosynthesis; (R)-pantoate from 3-methyl-2-oxobutanoate: step 2/2.</text>
</comment>
<accession>A0A2H0LXT6</accession>
<dbReference type="GO" id="GO:0050661">
    <property type="term" value="F:NADP binding"/>
    <property type="evidence" value="ECO:0007669"/>
    <property type="project" value="TreeGrafter"/>
</dbReference>
<sequence>MRIAIIGAGAIGGLVAGYLKLKGGDITLIGHKESISKINSRGLDISGVRGEFNARIEAHQRLAYQPDLVILATKTQDIEKAVKDNLEFIRNSLILTTQNGAQADNIASNQLPEKNITSSIVMFGATCLEPGKVIHNFEGPWIIGKINGKNDENTPKIKDALKDAFDITITNEIRGMKYLKIFVNANNCIAAILGCSMQEAFGDTDISRISIEIWKEGLRVMEEAGIKLVDLPDFTVERIKRLTSMPIEQSAKVFSGIMKNLSDEPLYGSIFQSIKRGKPSEIDYINGEFPKLGKAPLNKKLTELVHQVEKTRKFLSKEELLTVVKS</sequence>
<evidence type="ECO:0000256" key="9">
    <source>
        <dbReference type="RuleBase" id="RU362068"/>
    </source>
</evidence>
<dbReference type="AlphaFoldDB" id="A0A2H0LXT6"/>
<dbReference type="InterPro" id="IPR013328">
    <property type="entry name" value="6PGD_dom2"/>
</dbReference>
<dbReference type="Gene3D" id="1.10.1040.10">
    <property type="entry name" value="N-(1-d-carboxylethyl)-l-norvaline Dehydrogenase, domain 2"/>
    <property type="match status" value="1"/>
</dbReference>
<evidence type="ECO:0000256" key="7">
    <source>
        <dbReference type="ARBA" id="ARBA00032024"/>
    </source>
</evidence>
<organism evidence="12 13">
    <name type="scientific">Candidatus Ghiorseimicrobium undicola</name>
    <dbReference type="NCBI Taxonomy" id="1974746"/>
    <lineage>
        <taxon>Bacteria</taxon>
        <taxon>Pseudomonadati</taxon>
        <taxon>Candidatus Omnitrophota</taxon>
        <taxon>Candidatus Ghiorseimicrobium</taxon>
    </lineage>
</organism>
<dbReference type="GO" id="GO:0015940">
    <property type="term" value="P:pantothenate biosynthetic process"/>
    <property type="evidence" value="ECO:0007669"/>
    <property type="project" value="UniProtKB-UniPathway"/>
</dbReference>
<dbReference type="EC" id="1.1.1.169" evidence="3 9"/>
<dbReference type="SUPFAM" id="SSF51735">
    <property type="entry name" value="NAD(P)-binding Rossmann-fold domains"/>
    <property type="match status" value="1"/>
</dbReference>
<feature type="domain" description="Ketopantoate reductase N-terminal" evidence="10">
    <location>
        <begin position="3"/>
        <end position="147"/>
    </location>
</feature>
<evidence type="ECO:0000313" key="12">
    <source>
        <dbReference type="EMBL" id="PIQ89208.1"/>
    </source>
</evidence>
<name>A0A2H0LXT6_9BACT</name>
<dbReference type="PANTHER" id="PTHR43765:SF2">
    <property type="entry name" value="2-DEHYDROPANTOATE 2-REDUCTASE"/>
    <property type="match status" value="1"/>
</dbReference>
<evidence type="ECO:0000256" key="2">
    <source>
        <dbReference type="ARBA" id="ARBA00007870"/>
    </source>
</evidence>
<dbReference type="InterPro" id="IPR036291">
    <property type="entry name" value="NAD(P)-bd_dom_sf"/>
</dbReference>
<dbReference type="InterPro" id="IPR008927">
    <property type="entry name" value="6-PGluconate_DH-like_C_sf"/>
</dbReference>
<dbReference type="GO" id="GO:0005737">
    <property type="term" value="C:cytoplasm"/>
    <property type="evidence" value="ECO:0007669"/>
    <property type="project" value="TreeGrafter"/>
</dbReference>
<comment type="caution">
    <text evidence="12">The sequence shown here is derived from an EMBL/GenBank/DDBJ whole genome shotgun (WGS) entry which is preliminary data.</text>
</comment>
<evidence type="ECO:0000256" key="4">
    <source>
        <dbReference type="ARBA" id="ARBA00019465"/>
    </source>
</evidence>
<evidence type="ECO:0000256" key="5">
    <source>
        <dbReference type="ARBA" id="ARBA00022857"/>
    </source>
</evidence>
<gene>
    <name evidence="12" type="ORF">COV72_04195</name>
</gene>
<evidence type="ECO:0000313" key="13">
    <source>
        <dbReference type="Proteomes" id="UP000229641"/>
    </source>
</evidence>
<keyword evidence="6 9" id="KW-0560">Oxidoreductase</keyword>
<dbReference type="SUPFAM" id="SSF48179">
    <property type="entry name" value="6-phosphogluconate dehydrogenase C-terminal domain-like"/>
    <property type="match status" value="1"/>
</dbReference>
<comment type="catalytic activity">
    <reaction evidence="8 9">
        <text>(R)-pantoate + NADP(+) = 2-dehydropantoate + NADPH + H(+)</text>
        <dbReference type="Rhea" id="RHEA:16233"/>
        <dbReference type="ChEBI" id="CHEBI:11561"/>
        <dbReference type="ChEBI" id="CHEBI:15378"/>
        <dbReference type="ChEBI" id="CHEBI:15980"/>
        <dbReference type="ChEBI" id="CHEBI:57783"/>
        <dbReference type="ChEBI" id="CHEBI:58349"/>
        <dbReference type="EC" id="1.1.1.169"/>
    </reaction>
</comment>
<keyword evidence="9" id="KW-0566">Pantothenate biosynthesis</keyword>
<dbReference type="InterPro" id="IPR003710">
    <property type="entry name" value="ApbA"/>
</dbReference>
<feature type="domain" description="Ketopantoate reductase C-terminal" evidence="11">
    <location>
        <begin position="173"/>
        <end position="309"/>
    </location>
</feature>
<dbReference type="InterPro" id="IPR013752">
    <property type="entry name" value="KPA_reductase"/>
</dbReference>
<dbReference type="InterPro" id="IPR013332">
    <property type="entry name" value="KPR_N"/>
</dbReference>
<evidence type="ECO:0000256" key="1">
    <source>
        <dbReference type="ARBA" id="ARBA00004994"/>
    </source>
</evidence>
<dbReference type="EMBL" id="PCWA01000064">
    <property type="protein sequence ID" value="PIQ89208.1"/>
    <property type="molecule type" value="Genomic_DNA"/>
</dbReference>
<evidence type="ECO:0000256" key="3">
    <source>
        <dbReference type="ARBA" id="ARBA00013014"/>
    </source>
</evidence>
<protein>
    <recommendedName>
        <fullName evidence="4 9">2-dehydropantoate 2-reductase</fullName>
        <ecNumber evidence="3 9">1.1.1.169</ecNumber>
    </recommendedName>
    <alternativeName>
        <fullName evidence="7 9">Ketopantoate reductase</fullName>
    </alternativeName>
</protein>
<reference evidence="12 13" key="1">
    <citation type="submission" date="2017-09" db="EMBL/GenBank/DDBJ databases">
        <title>Depth-based differentiation of microbial function through sediment-hosted aquifers and enrichment of novel symbionts in the deep terrestrial subsurface.</title>
        <authorList>
            <person name="Probst A.J."/>
            <person name="Ladd B."/>
            <person name="Jarett J.K."/>
            <person name="Geller-Mcgrath D.E."/>
            <person name="Sieber C.M."/>
            <person name="Emerson J.B."/>
            <person name="Anantharaman K."/>
            <person name="Thomas B.C."/>
            <person name="Malmstrom R."/>
            <person name="Stieglmeier M."/>
            <person name="Klingl A."/>
            <person name="Woyke T."/>
            <person name="Ryan C.M."/>
            <person name="Banfield J.F."/>
        </authorList>
    </citation>
    <scope>NUCLEOTIDE SEQUENCE [LARGE SCALE GENOMIC DNA]</scope>
    <source>
        <strain evidence="12">CG11_big_fil_rev_8_21_14_0_20_42_13</strain>
    </source>
</reference>
<evidence type="ECO:0000259" key="11">
    <source>
        <dbReference type="Pfam" id="PF08546"/>
    </source>
</evidence>
<comment type="function">
    <text evidence="9">Catalyzes the NADPH-dependent reduction of ketopantoate into pantoic acid.</text>
</comment>